<proteinExistence type="predicted"/>
<dbReference type="SUPFAM" id="SSF55729">
    <property type="entry name" value="Acyl-CoA N-acyltransferases (Nat)"/>
    <property type="match status" value="1"/>
</dbReference>
<organism evidence="4 5">
    <name type="scientific">Nonomuraea recticatena</name>
    <dbReference type="NCBI Taxonomy" id="46178"/>
    <lineage>
        <taxon>Bacteria</taxon>
        <taxon>Bacillati</taxon>
        <taxon>Actinomycetota</taxon>
        <taxon>Actinomycetes</taxon>
        <taxon>Streptosporangiales</taxon>
        <taxon>Streptosporangiaceae</taxon>
        <taxon>Nonomuraea</taxon>
    </lineage>
</organism>
<dbReference type="PROSITE" id="PS51186">
    <property type="entry name" value="GNAT"/>
    <property type="match status" value="1"/>
</dbReference>
<dbReference type="Gene3D" id="3.40.630.30">
    <property type="match status" value="1"/>
</dbReference>
<evidence type="ECO:0000313" key="5">
    <source>
        <dbReference type="Proteomes" id="UP001501666"/>
    </source>
</evidence>
<name>A0ABP6DRV3_9ACTN</name>
<dbReference type="Proteomes" id="UP001501666">
    <property type="component" value="Unassembled WGS sequence"/>
</dbReference>
<dbReference type="EMBL" id="BAAATE010000003">
    <property type="protein sequence ID" value="GAA2649997.1"/>
    <property type="molecule type" value="Genomic_DNA"/>
</dbReference>
<comment type="caution">
    <text evidence="4">The sequence shown here is derived from an EMBL/GenBank/DDBJ whole genome shotgun (WGS) entry which is preliminary data.</text>
</comment>
<dbReference type="CDD" id="cd04301">
    <property type="entry name" value="NAT_SF"/>
    <property type="match status" value="1"/>
</dbReference>
<evidence type="ECO:0000313" key="4">
    <source>
        <dbReference type="EMBL" id="GAA2649997.1"/>
    </source>
</evidence>
<protein>
    <recommendedName>
        <fullName evidence="3">N-acetyltransferase domain-containing protein</fullName>
    </recommendedName>
</protein>
<sequence>MLFTIARATADDGDALGEIHAEAWKVAYAPFFATDFAEQGVRRRRTQWHERLAQGKDTIMLARGDERPLAMSAFGASPSKTGMAEIYSFYAHPGGWGTGAARVLMTATLAQLKEDGFDHVHLWTLHDTPQSRRFYTKCGFTETGALRDHDFGDGRPLAQVEFALHL</sequence>
<evidence type="ECO:0000256" key="2">
    <source>
        <dbReference type="ARBA" id="ARBA00023315"/>
    </source>
</evidence>
<evidence type="ECO:0000259" key="3">
    <source>
        <dbReference type="PROSITE" id="PS51186"/>
    </source>
</evidence>
<accession>A0ABP6DRV3</accession>
<reference evidence="5" key="1">
    <citation type="journal article" date="2019" name="Int. J. Syst. Evol. Microbiol.">
        <title>The Global Catalogue of Microorganisms (GCM) 10K type strain sequencing project: providing services to taxonomists for standard genome sequencing and annotation.</title>
        <authorList>
            <consortium name="The Broad Institute Genomics Platform"/>
            <consortium name="The Broad Institute Genome Sequencing Center for Infectious Disease"/>
            <person name="Wu L."/>
            <person name="Ma J."/>
        </authorList>
    </citation>
    <scope>NUCLEOTIDE SEQUENCE [LARGE SCALE GENOMIC DNA]</scope>
    <source>
        <strain evidence="5">JCM 6835</strain>
    </source>
</reference>
<dbReference type="InterPro" id="IPR016181">
    <property type="entry name" value="Acyl_CoA_acyltransferase"/>
</dbReference>
<dbReference type="InterPro" id="IPR000182">
    <property type="entry name" value="GNAT_dom"/>
</dbReference>
<feature type="domain" description="N-acetyltransferase" evidence="3">
    <location>
        <begin position="3"/>
        <end position="166"/>
    </location>
</feature>
<keyword evidence="2" id="KW-0012">Acyltransferase</keyword>
<evidence type="ECO:0000256" key="1">
    <source>
        <dbReference type="ARBA" id="ARBA00022679"/>
    </source>
</evidence>
<gene>
    <name evidence="4" type="ORF">GCM10010412_015510</name>
</gene>
<dbReference type="RefSeq" id="WP_346144512.1">
    <property type="nucleotide sequence ID" value="NZ_BAAATE010000003.1"/>
</dbReference>
<keyword evidence="5" id="KW-1185">Reference proteome</keyword>
<dbReference type="PANTHER" id="PTHR43877">
    <property type="entry name" value="AMINOALKYLPHOSPHONATE N-ACETYLTRANSFERASE-RELATED-RELATED"/>
    <property type="match status" value="1"/>
</dbReference>
<dbReference type="InterPro" id="IPR050832">
    <property type="entry name" value="Bact_Acetyltransf"/>
</dbReference>
<keyword evidence="1" id="KW-0808">Transferase</keyword>
<dbReference type="Pfam" id="PF00583">
    <property type="entry name" value="Acetyltransf_1"/>
    <property type="match status" value="1"/>
</dbReference>